<keyword evidence="1" id="KW-0812">Transmembrane</keyword>
<protein>
    <submittedName>
        <fullName evidence="2">Uncharacterized protein</fullName>
    </submittedName>
</protein>
<feature type="transmembrane region" description="Helical" evidence="1">
    <location>
        <begin position="75"/>
        <end position="95"/>
    </location>
</feature>
<evidence type="ECO:0000313" key="3">
    <source>
        <dbReference type="Proteomes" id="UP001596405"/>
    </source>
</evidence>
<feature type="transmembrane region" description="Helical" evidence="1">
    <location>
        <begin position="12"/>
        <end position="29"/>
    </location>
</feature>
<organism evidence="2 3">
    <name type="scientific">Rufibacter roseus</name>
    <dbReference type="NCBI Taxonomy" id="1567108"/>
    <lineage>
        <taxon>Bacteria</taxon>
        <taxon>Pseudomonadati</taxon>
        <taxon>Bacteroidota</taxon>
        <taxon>Cytophagia</taxon>
        <taxon>Cytophagales</taxon>
        <taxon>Hymenobacteraceae</taxon>
        <taxon>Rufibacter</taxon>
    </lineage>
</organism>
<evidence type="ECO:0000313" key="2">
    <source>
        <dbReference type="EMBL" id="MFC6999047.1"/>
    </source>
</evidence>
<keyword evidence="1" id="KW-0472">Membrane</keyword>
<sequence>MKKFIEKYGDIFQLVGIIAFTFLLTTDRFPLLEEALFFLWLAGLVWGIIDNLMFRAGLKKNEIRYPTLNDDYSKYSKLGLGLAIAGISLACALWIPSMDVYAKIGVAVGILILIAGLLDLPSGIIKLKGEKLKLSGVSDKVDMCSIQKIEIEESTLVLTNTGSKVLKQDKLKLDVNSAIAIEHFFLRYLGEREKVKNNVR</sequence>
<keyword evidence="1" id="KW-1133">Transmembrane helix</keyword>
<dbReference type="EMBL" id="JBHSYQ010000009">
    <property type="protein sequence ID" value="MFC6999047.1"/>
    <property type="molecule type" value="Genomic_DNA"/>
</dbReference>
<comment type="caution">
    <text evidence="2">The sequence shown here is derived from an EMBL/GenBank/DDBJ whole genome shotgun (WGS) entry which is preliminary data.</text>
</comment>
<dbReference type="Proteomes" id="UP001596405">
    <property type="component" value="Unassembled WGS sequence"/>
</dbReference>
<accession>A0ABW2DMG3</accession>
<gene>
    <name evidence="2" type="ORF">ACFQHR_15515</name>
</gene>
<evidence type="ECO:0000256" key="1">
    <source>
        <dbReference type="SAM" id="Phobius"/>
    </source>
</evidence>
<dbReference type="RefSeq" id="WP_066626108.1">
    <property type="nucleotide sequence ID" value="NZ_JBHSYQ010000009.1"/>
</dbReference>
<proteinExistence type="predicted"/>
<reference evidence="3" key="1">
    <citation type="journal article" date="2019" name="Int. J. Syst. Evol. Microbiol.">
        <title>The Global Catalogue of Microorganisms (GCM) 10K type strain sequencing project: providing services to taxonomists for standard genome sequencing and annotation.</title>
        <authorList>
            <consortium name="The Broad Institute Genomics Platform"/>
            <consortium name="The Broad Institute Genome Sequencing Center for Infectious Disease"/>
            <person name="Wu L."/>
            <person name="Ma J."/>
        </authorList>
    </citation>
    <scope>NUCLEOTIDE SEQUENCE [LARGE SCALE GENOMIC DNA]</scope>
    <source>
        <strain evidence="3">CGMCC 4.7393</strain>
    </source>
</reference>
<feature type="transmembrane region" description="Helical" evidence="1">
    <location>
        <begin position="35"/>
        <end position="54"/>
    </location>
</feature>
<name>A0ABW2DMG3_9BACT</name>
<feature type="transmembrane region" description="Helical" evidence="1">
    <location>
        <begin position="101"/>
        <end position="120"/>
    </location>
</feature>
<keyword evidence="3" id="KW-1185">Reference proteome</keyword>